<name>A0A699JDN4_TANCI</name>
<dbReference type="EMBL" id="BKCJ010401666">
    <property type="protein sequence ID" value="GFA30593.1"/>
    <property type="molecule type" value="Genomic_DNA"/>
</dbReference>
<sequence>MTEVIILTKPTTTQKAVPYHTVPETYGNTTTEKHAYIDPEAKVLHMILKGIEDDIYSTMDACTRAKEMWIAIERLHQGESLNKQDVKTNFFWVFGKFTSSGGESIESYYSRFYKMMNEMIRNKLEVATMKVNV</sequence>
<protein>
    <recommendedName>
        <fullName evidence="2">Gag-Pol polyprotein</fullName>
    </recommendedName>
</protein>
<evidence type="ECO:0008006" key="2">
    <source>
        <dbReference type="Google" id="ProtNLM"/>
    </source>
</evidence>
<gene>
    <name evidence="1" type="ORF">Tci_602565</name>
</gene>
<dbReference type="Pfam" id="PF14223">
    <property type="entry name" value="Retrotran_gag_2"/>
    <property type="match status" value="1"/>
</dbReference>
<dbReference type="AlphaFoldDB" id="A0A699JDN4"/>
<reference evidence="1" key="1">
    <citation type="journal article" date="2019" name="Sci. Rep.">
        <title>Draft genome of Tanacetum cinerariifolium, the natural source of mosquito coil.</title>
        <authorList>
            <person name="Yamashiro T."/>
            <person name="Shiraishi A."/>
            <person name="Satake H."/>
            <person name="Nakayama K."/>
        </authorList>
    </citation>
    <scope>NUCLEOTIDE SEQUENCE</scope>
</reference>
<proteinExistence type="predicted"/>
<organism evidence="1">
    <name type="scientific">Tanacetum cinerariifolium</name>
    <name type="common">Dalmatian daisy</name>
    <name type="synonym">Chrysanthemum cinerariifolium</name>
    <dbReference type="NCBI Taxonomy" id="118510"/>
    <lineage>
        <taxon>Eukaryota</taxon>
        <taxon>Viridiplantae</taxon>
        <taxon>Streptophyta</taxon>
        <taxon>Embryophyta</taxon>
        <taxon>Tracheophyta</taxon>
        <taxon>Spermatophyta</taxon>
        <taxon>Magnoliopsida</taxon>
        <taxon>eudicotyledons</taxon>
        <taxon>Gunneridae</taxon>
        <taxon>Pentapetalae</taxon>
        <taxon>asterids</taxon>
        <taxon>campanulids</taxon>
        <taxon>Asterales</taxon>
        <taxon>Asteraceae</taxon>
        <taxon>Asteroideae</taxon>
        <taxon>Anthemideae</taxon>
        <taxon>Anthemidinae</taxon>
        <taxon>Tanacetum</taxon>
    </lineage>
</organism>
<evidence type="ECO:0000313" key="1">
    <source>
        <dbReference type="EMBL" id="GFA30593.1"/>
    </source>
</evidence>
<comment type="caution">
    <text evidence="1">The sequence shown here is derived from an EMBL/GenBank/DDBJ whole genome shotgun (WGS) entry which is preliminary data.</text>
</comment>
<accession>A0A699JDN4</accession>